<evidence type="ECO:0000256" key="2">
    <source>
        <dbReference type="PIRSR" id="PIRSR004789-51"/>
    </source>
</evidence>
<organism evidence="3 4">
    <name type="scientific">Candidatus Falkowbacteria bacterium RIFOXYC2_FULL_36_12</name>
    <dbReference type="NCBI Taxonomy" id="1798002"/>
    <lineage>
        <taxon>Bacteria</taxon>
        <taxon>Candidatus Falkowiibacteriota</taxon>
    </lineage>
</organism>
<dbReference type="Gene3D" id="3.60.21.10">
    <property type="match status" value="1"/>
</dbReference>
<sequence length="268" mass="29626">MASFNVLVIGDVVGRPGRKALKELLPELKVKYKPDLTVINGENLAHGYGVTDAILKDLQESGVDFFTSGNHIFQNQRDLNQIFKNNPVIRPANYPDDKPGKGYKIFDVGMVKVMIVNLQGQVFFPLDEQVDNPFLTLDKILKEEKAEKPKIIIVDFHAEATSEKKGFGAYADGRVSLVFGTHTHVQTSDNYIMPKGTGYISDIGMTGIKHSSLGMDFENVISNFVHETTLPKQISTNGNCIVNGIFAKIDVESGQALDIQRIAEEVEV</sequence>
<dbReference type="AlphaFoldDB" id="A0A1F5T368"/>
<evidence type="ECO:0000313" key="3">
    <source>
        <dbReference type="EMBL" id="OGF33362.1"/>
    </source>
</evidence>
<feature type="binding site" evidence="2">
    <location>
        <position position="43"/>
    </location>
    <ligand>
        <name>Fe cation</name>
        <dbReference type="ChEBI" id="CHEBI:24875"/>
        <label>1</label>
    </ligand>
</feature>
<dbReference type="PANTHER" id="PTHR36303">
    <property type="entry name" value="2',3'-CYCLIC-NUCLEOTIDE 2'-PHOSPHODIESTERASE"/>
    <property type="match status" value="1"/>
</dbReference>
<dbReference type="Proteomes" id="UP000179001">
    <property type="component" value="Unassembled WGS sequence"/>
</dbReference>
<feature type="binding site" evidence="2">
    <location>
        <position position="11"/>
    </location>
    <ligand>
        <name>Fe cation</name>
        <dbReference type="ChEBI" id="CHEBI:24875"/>
        <label>1</label>
    </ligand>
</feature>
<dbReference type="PIRSF" id="PIRSF004789">
    <property type="entry name" value="DR1281"/>
    <property type="match status" value="1"/>
</dbReference>
<evidence type="ECO:0000313" key="4">
    <source>
        <dbReference type="Proteomes" id="UP000179001"/>
    </source>
</evidence>
<feature type="binding site" evidence="2">
    <location>
        <position position="157"/>
    </location>
    <ligand>
        <name>Fe cation</name>
        <dbReference type="ChEBI" id="CHEBI:24875"/>
        <label>2</label>
    </ligand>
</feature>
<reference evidence="3 4" key="1">
    <citation type="journal article" date="2016" name="Nat. Commun.">
        <title>Thousands of microbial genomes shed light on interconnected biogeochemical processes in an aquifer system.</title>
        <authorList>
            <person name="Anantharaman K."/>
            <person name="Brown C.T."/>
            <person name="Hug L.A."/>
            <person name="Sharon I."/>
            <person name="Castelle C.J."/>
            <person name="Probst A.J."/>
            <person name="Thomas B.C."/>
            <person name="Singh A."/>
            <person name="Wilkins M.J."/>
            <person name="Karaoz U."/>
            <person name="Brodie E.L."/>
            <person name="Williams K.H."/>
            <person name="Hubbard S.S."/>
            <person name="Banfield J.F."/>
        </authorList>
    </citation>
    <scope>NUCLEOTIDE SEQUENCE [LARGE SCALE GENOMIC DNA]</scope>
</reference>
<feature type="active site" description="Proton donor" evidence="1">
    <location>
        <position position="71"/>
    </location>
</feature>
<feature type="binding site" evidence="2">
    <location>
        <position position="184"/>
    </location>
    <ligand>
        <name>Fe cation</name>
        <dbReference type="ChEBI" id="CHEBI:24875"/>
        <label>1</label>
    </ligand>
</feature>
<evidence type="ECO:0000256" key="1">
    <source>
        <dbReference type="PIRSR" id="PIRSR004789-50"/>
    </source>
</evidence>
<dbReference type="SUPFAM" id="SSF56300">
    <property type="entry name" value="Metallo-dependent phosphatases"/>
    <property type="match status" value="1"/>
</dbReference>
<feature type="binding site" evidence="2">
    <location>
        <position position="182"/>
    </location>
    <ligand>
        <name>Fe cation</name>
        <dbReference type="ChEBI" id="CHEBI:24875"/>
        <label>2</label>
    </ligand>
</feature>
<accession>A0A1F5T368</accession>
<dbReference type="Pfam" id="PF13277">
    <property type="entry name" value="YmdB"/>
    <property type="match status" value="1"/>
</dbReference>
<comment type="caution">
    <text evidence="3">The sequence shown here is derived from an EMBL/GenBank/DDBJ whole genome shotgun (WGS) entry which is preliminary data.</text>
</comment>
<gene>
    <name evidence="3" type="ORF">A2478_01520</name>
</gene>
<dbReference type="NCBIfam" id="TIGR00282">
    <property type="entry name" value="TIGR00282 family metallophosphoesterase"/>
    <property type="match status" value="1"/>
</dbReference>
<dbReference type="GO" id="GO:0046872">
    <property type="term" value="F:metal ion binding"/>
    <property type="evidence" value="ECO:0007669"/>
    <property type="project" value="UniProtKB-KW"/>
</dbReference>
<dbReference type="InterPro" id="IPR029052">
    <property type="entry name" value="Metallo-depent_PP-like"/>
</dbReference>
<dbReference type="EMBL" id="MFGJ01000001">
    <property type="protein sequence ID" value="OGF33362.1"/>
    <property type="molecule type" value="Genomic_DNA"/>
</dbReference>
<dbReference type="InterPro" id="IPR005235">
    <property type="entry name" value="YmdB-like"/>
</dbReference>
<dbReference type="STRING" id="1798002.A2478_01520"/>
<feature type="binding site" evidence="2">
    <location>
        <position position="70"/>
    </location>
    <ligand>
        <name>Fe cation</name>
        <dbReference type="ChEBI" id="CHEBI:24875"/>
        <label>2</label>
    </ligand>
</feature>
<dbReference type="PANTHER" id="PTHR36303:SF1">
    <property type="entry name" value="2',3'-CYCLIC-NUCLEOTIDE 2'-PHOSPHODIESTERASE"/>
    <property type="match status" value="1"/>
</dbReference>
<feature type="binding site" evidence="2">
    <location>
        <position position="42"/>
    </location>
    <ligand>
        <name>Fe cation</name>
        <dbReference type="ChEBI" id="CHEBI:24875"/>
        <label>1</label>
    </ligand>
</feature>
<name>A0A1F5T368_9BACT</name>
<feature type="binding site" evidence="2">
    <location>
        <position position="42"/>
    </location>
    <ligand>
        <name>Fe cation</name>
        <dbReference type="ChEBI" id="CHEBI:24875"/>
        <label>2</label>
    </ligand>
</feature>
<protein>
    <submittedName>
        <fullName evidence="3">Metallophosphoesterase</fullName>
    </submittedName>
</protein>
<keyword evidence="2" id="KW-0479">Metal-binding</keyword>
<proteinExistence type="predicted"/>
<dbReference type="GO" id="GO:0004113">
    <property type="term" value="F:2',3'-cyclic-nucleotide 3'-phosphodiesterase activity"/>
    <property type="evidence" value="ECO:0007669"/>
    <property type="project" value="TreeGrafter"/>
</dbReference>